<feature type="compositionally biased region" description="Polar residues" evidence="7">
    <location>
        <begin position="7"/>
        <end position="20"/>
    </location>
</feature>
<evidence type="ECO:0000256" key="4">
    <source>
        <dbReference type="ARBA" id="ARBA00023163"/>
    </source>
</evidence>
<organism evidence="9">
    <name type="scientific">Fagus sylvatica</name>
    <name type="common">Beechnut</name>
    <dbReference type="NCBI Taxonomy" id="28930"/>
    <lineage>
        <taxon>Eukaryota</taxon>
        <taxon>Viridiplantae</taxon>
        <taxon>Streptophyta</taxon>
        <taxon>Embryophyta</taxon>
        <taxon>Tracheophyta</taxon>
        <taxon>Spermatophyta</taxon>
        <taxon>Magnoliopsida</taxon>
        <taxon>eudicotyledons</taxon>
        <taxon>Gunneridae</taxon>
        <taxon>Pentapetalae</taxon>
        <taxon>rosids</taxon>
        <taxon>fabids</taxon>
        <taxon>Fagales</taxon>
        <taxon>Fagaceae</taxon>
        <taxon>Fagus</taxon>
    </lineage>
</organism>
<reference evidence="9" key="1">
    <citation type="submission" date="2018-02" db="EMBL/GenBank/DDBJ databases">
        <authorList>
            <person name="Cohen D.B."/>
            <person name="Kent A.D."/>
        </authorList>
    </citation>
    <scope>NUCLEOTIDE SEQUENCE</scope>
</reference>
<dbReference type="PROSITE" id="PS51742">
    <property type="entry name" value="PPC"/>
    <property type="match status" value="1"/>
</dbReference>
<feature type="compositionally biased region" description="Low complexity" evidence="7">
    <location>
        <begin position="90"/>
        <end position="100"/>
    </location>
</feature>
<evidence type="ECO:0000256" key="7">
    <source>
        <dbReference type="SAM" id="MobiDB-lite"/>
    </source>
</evidence>
<comment type="domain">
    <text evidence="6">The PPC domain mediates interactions between AHL proteins.</text>
</comment>
<dbReference type="SMART" id="SM00384">
    <property type="entry name" value="AT_hook"/>
    <property type="match status" value="2"/>
</dbReference>
<dbReference type="PANTHER" id="PTHR31500:SF45">
    <property type="entry name" value="AT-HOOK MOTIF NUCLEAR-LOCALIZED PROTEIN"/>
    <property type="match status" value="1"/>
</dbReference>
<keyword evidence="3 6" id="KW-0238">DNA-binding</keyword>
<name>A0A2N9GBP3_FAGSY</name>
<feature type="domain" description="PPC" evidence="8">
    <location>
        <begin position="130"/>
        <end position="194"/>
    </location>
</feature>
<comment type="subcellular location">
    <subcellularLocation>
        <location evidence="6">Nucleus</location>
    </subcellularLocation>
</comment>
<comment type="function">
    <text evidence="1 6">Transcription factor that specifically binds AT-rich DNA sequences related to the nuclear matrix attachment regions (MARs).</text>
</comment>
<gene>
    <name evidence="9" type="ORF">FSB_LOCUS24884</name>
</gene>
<protein>
    <recommendedName>
        <fullName evidence="6">AT-hook motif nuclear-localized protein</fullName>
    </recommendedName>
</protein>
<dbReference type="GO" id="GO:0003680">
    <property type="term" value="F:minor groove of adenine-thymine-rich DNA binding"/>
    <property type="evidence" value="ECO:0007669"/>
    <property type="project" value="UniProtKB-UniRule"/>
</dbReference>
<evidence type="ECO:0000313" key="9">
    <source>
        <dbReference type="EMBL" id="SPC97002.1"/>
    </source>
</evidence>
<evidence type="ECO:0000259" key="8">
    <source>
        <dbReference type="PROSITE" id="PS51742"/>
    </source>
</evidence>
<dbReference type="EMBL" id="OIVN01001724">
    <property type="protein sequence ID" value="SPC97002.1"/>
    <property type="molecule type" value="Genomic_DNA"/>
</dbReference>
<dbReference type="InterPro" id="IPR017956">
    <property type="entry name" value="AT_hook_DNA-bd_motif"/>
</dbReference>
<feature type="region of interest" description="Disordered" evidence="7">
    <location>
        <begin position="1"/>
        <end position="20"/>
    </location>
</feature>
<evidence type="ECO:0000256" key="6">
    <source>
        <dbReference type="RuleBase" id="RU367031"/>
    </source>
</evidence>
<evidence type="ECO:0000256" key="3">
    <source>
        <dbReference type="ARBA" id="ARBA00023125"/>
    </source>
</evidence>
<evidence type="ECO:0000256" key="2">
    <source>
        <dbReference type="ARBA" id="ARBA00023015"/>
    </source>
</evidence>
<dbReference type="InterPro" id="IPR005175">
    <property type="entry name" value="PPC_dom"/>
</dbReference>
<dbReference type="AlphaFoldDB" id="A0A2N9GBP3"/>
<dbReference type="Pfam" id="PF02178">
    <property type="entry name" value="AT_hook"/>
    <property type="match status" value="2"/>
</dbReference>
<dbReference type="InterPro" id="IPR039605">
    <property type="entry name" value="AHL"/>
</dbReference>
<accession>A0A2N9GBP3</accession>
<dbReference type="Pfam" id="PF03479">
    <property type="entry name" value="PCC"/>
    <property type="match status" value="1"/>
</dbReference>
<keyword evidence="2 6" id="KW-0805">Transcription regulation</keyword>
<dbReference type="SUPFAM" id="SSF117856">
    <property type="entry name" value="AF0104/ALDC/Ptd012-like"/>
    <property type="match status" value="1"/>
</dbReference>
<dbReference type="Gene3D" id="3.30.1330.80">
    <property type="entry name" value="Hypothetical protein, similar to alpha- acetolactate decarboxylase, domain 2"/>
    <property type="match status" value="1"/>
</dbReference>
<keyword evidence="5 6" id="KW-0539">Nucleus</keyword>
<keyword evidence="4 6" id="KW-0804">Transcription</keyword>
<evidence type="ECO:0000256" key="5">
    <source>
        <dbReference type="ARBA" id="ARBA00023242"/>
    </source>
</evidence>
<dbReference type="GO" id="GO:0005634">
    <property type="term" value="C:nucleus"/>
    <property type="evidence" value="ECO:0007669"/>
    <property type="project" value="UniProtKB-SubCell"/>
</dbReference>
<dbReference type="CDD" id="cd11378">
    <property type="entry name" value="DUF296"/>
    <property type="match status" value="1"/>
</dbReference>
<evidence type="ECO:0000256" key="1">
    <source>
        <dbReference type="ARBA" id="ARBA00003687"/>
    </source>
</evidence>
<sequence>MEEKSSAVVSESLVNAESKTQASLVVEEAVVVVAKEPGLGGGEDGAGTVMVGSGEGSTGPMGLEVAVKKRRGRPRKYEVDGDMVGPVSLPPGISSSMSESPSKRSRGRPRGSGKLQLMASLGGFAADTAGVSFTPHVVTVNTSEDIVSKISSISQRGPRAVCILSATGVVSCVTIRQPGSSGGILRYEACSPTL</sequence>
<feature type="region of interest" description="Disordered" evidence="7">
    <location>
        <begin position="37"/>
        <end position="113"/>
    </location>
</feature>
<proteinExistence type="predicted"/>
<dbReference type="PANTHER" id="PTHR31500">
    <property type="entry name" value="AT-HOOK MOTIF NUCLEAR-LOCALIZED PROTEIN 9"/>
    <property type="match status" value="1"/>
</dbReference>